<dbReference type="InterPro" id="IPR003148">
    <property type="entry name" value="RCK_N"/>
</dbReference>
<dbReference type="GO" id="GO:0006813">
    <property type="term" value="P:potassium ion transport"/>
    <property type="evidence" value="ECO:0007669"/>
    <property type="project" value="InterPro"/>
</dbReference>
<accession>A0A813GHS1</accession>
<reference evidence="10" key="1">
    <citation type="submission" date="2021-02" db="EMBL/GenBank/DDBJ databases">
        <authorList>
            <person name="Dougan E. K."/>
            <person name="Rhodes N."/>
            <person name="Thang M."/>
            <person name="Chan C."/>
        </authorList>
    </citation>
    <scope>NUCLEOTIDE SEQUENCE</scope>
</reference>
<dbReference type="Proteomes" id="UP000654075">
    <property type="component" value="Unassembled WGS sequence"/>
</dbReference>
<evidence type="ECO:0000313" key="10">
    <source>
        <dbReference type="EMBL" id="CAE8625730.1"/>
    </source>
</evidence>
<comment type="subcellular location">
    <subcellularLocation>
        <location evidence="1">Membrane</location>
        <topology evidence="1">Multi-pass membrane protein</topology>
    </subcellularLocation>
</comment>
<dbReference type="SUPFAM" id="SSF51735">
    <property type="entry name" value="NAD(P)-binding Rossmann-fold domains"/>
    <property type="match status" value="2"/>
</dbReference>
<evidence type="ECO:0000259" key="9">
    <source>
        <dbReference type="PROSITE" id="PS50144"/>
    </source>
</evidence>
<evidence type="ECO:0000313" key="11">
    <source>
        <dbReference type="Proteomes" id="UP000654075"/>
    </source>
</evidence>
<dbReference type="InterPro" id="IPR002083">
    <property type="entry name" value="MATH/TRAF_dom"/>
</dbReference>
<protein>
    <recommendedName>
        <fullName evidence="9">MATH domain-containing protein</fullName>
    </recommendedName>
</protein>
<feature type="compositionally biased region" description="Low complexity" evidence="7">
    <location>
        <begin position="1725"/>
        <end position="1737"/>
    </location>
</feature>
<dbReference type="InterPro" id="IPR006153">
    <property type="entry name" value="Cation/H_exchanger_TM"/>
</dbReference>
<evidence type="ECO:0000256" key="7">
    <source>
        <dbReference type="SAM" id="MobiDB-lite"/>
    </source>
</evidence>
<dbReference type="CDD" id="cd00121">
    <property type="entry name" value="MATH"/>
    <property type="match status" value="1"/>
</dbReference>
<dbReference type="PRINTS" id="PR00081">
    <property type="entry name" value="GDHRDH"/>
</dbReference>
<feature type="transmembrane region" description="Helical" evidence="8">
    <location>
        <begin position="1843"/>
        <end position="1865"/>
    </location>
</feature>
<dbReference type="Pfam" id="PF00999">
    <property type="entry name" value="Na_H_Exchanger"/>
    <property type="match status" value="1"/>
</dbReference>
<feature type="transmembrane region" description="Helical" evidence="8">
    <location>
        <begin position="1877"/>
        <end position="1899"/>
    </location>
</feature>
<feature type="transmembrane region" description="Helical" evidence="8">
    <location>
        <begin position="1753"/>
        <end position="1779"/>
    </location>
</feature>
<keyword evidence="5 8" id="KW-1133">Transmembrane helix</keyword>
<feature type="transmembrane region" description="Helical" evidence="8">
    <location>
        <begin position="2052"/>
        <end position="2074"/>
    </location>
</feature>
<feature type="transmembrane region" description="Helical" evidence="8">
    <location>
        <begin position="2118"/>
        <end position="2140"/>
    </location>
</feature>
<keyword evidence="3" id="KW-0813">Transport</keyword>
<dbReference type="GO" id="GO:1902600">
    <property type="term" value="P:proton transmembrane transport"/>
    <property type="evidence" value="ECO:0007669"/>
    <property type="project" value="InterPro"/>
</dbReference>
<feature type="transmembrane region" description="Helical" evidence="8">
    <location>
        <begin position="2027"/>
        <end position="2046"/>
    </location>
</feature>
<proteinExistence type="inferred from homology"/>
<keyword evidence="11" id="KW-1185">Reference proteome</keyword>
<dbReference type="CDD" id="cd05233">
    <property type="entry name" value="SDR_c"/>
    <property type="match status" value="1"/>
</dbReference>
<feature type="transmembrane region" description="Helical" evidence="8">
    <location>
        <begin position="1941"/>
        <end position="1962"/>
    </location>
</feature>
<dbReference type="InterPro" id="IPR036291">
    <property type="entry name" value="NAD(P)-bd_dom_sf"/>
</dbReference>
<dbReference type="Gene3D" id="1.20.1530.20">
    <property type="match status" value="1"/>
</dbReference>
<feature type="transmembrane region" description="Helical" evidence="8">
    <location>
        <begin position="1786"/>
        <end position="1803"/>
    </location>
</feature>
<feature type="transmembrane region" description="Helical" evidence="8">
    <location>
        <begin position="1999"/>
        <end position="2015"/>
    </location>
</feature>
<gene>
    <name evidence="10" type="ORF">PGLA1383_LOCUS42711</name>
</gene>
<dbReference type="PROSITE" id="PS50144">
    <property type="entry name" value="MATH"/>
    <property type="match status" value="1"/>
</dbReference>
<evidence type="ECO:0000256" key="8">
    <source>
        <dbReference type="SAM" id="Phobius"/>
    </source>
</evidence>
<dbReference type="Gene3D" id="3.40.50.720">
    <property type="entry name" value="NAD(P)-binding Rossmann-like Domain"/>
    <property type="match status" value="2"/>
</dbReference>
<feature type="transmembrane region" description="Helical" evidence="8">
    <location>
        <begin position="1346"/>
        <end position="1364"/>
    </location>
</feature>
<feature type="transmembrane region" description="Helical" evidence="8">
    <location>
        <begin position="1911"/>
        <end position="1929"/>
    </location>
</feature>
<evidence type="ECO:0000256" key="5">
    <source>
        <dbReference type="ARBA" id="ARBA00022989"/>
    </source>
</evidence>
<dbReference type="Pfam" id="PF00106">
    <property type="entry name" value="adh_short"/>
    <property type="match status" value="1"/>
</dbReference>
<feature type="transmembrane region" description="Helical" evidence="8">
    <location>
        <begin position="1815"/>
        <end position="1831"/>
    </location>
</feature>
<dbReference type="OrthoDB" id="411490at2759"/>
<feature type="region of interest" description="Disordered" evidence="7">
    <location>
        <begin position="1721"/>
        <end position="1741"/>
    </location>
</feature>
<evidence type="ECO:0000256" key="1">
    <source>
        <dbReference type="ARBA" id="ARBA00004141"/>
    </source>
</evidence>
<dbReference type="PANTHER" id="PTHR42751:SF3">
    <property type="entry name" value="SODIUM_GLUTAMATE SYMPORTER"/>
    <property type="match status" value="1"/>
</dbReference>
<dbReference type="EMBL" id="CAJNNV010028776">
    <property type="protein sequence ID" value="CAE8625730.1"/>
    <property type="molecule type" value="Genomic_DNA"/>
</dbReference>
<evidence type="ECO:0000256" key="3">
    <source>
        <dbReference type="ARBA" id="ARBA00022448"/>
    </source>
</evidence>
<dbReference type="PANTHER" id="PTHR42751">
    <property type="entry name" value="SODIUM/HYDROGEN EXCHANGER FAMILY/TRKA DOMAIN PROTEIN"/>
    <property type="match status" value="1"/>
</dbReference>
<dbReference type="GO" id="GO:0016020">
    <property type="term" value="C:membrane"/>
    <property type="evidence" value="ECO:0007669"/>
    <property type="project" value="UniProtKB-SubCell"/>
</dbReference>
<evidence type="ECO:0000256" key="6">
    <source>
        <dbReference type="ARBA" id="ARBA00023136"/>
    </source>
</evidence>
<organism evidence="10 11">
    <name type="scientific">Polarella glacialis</name>
    <name type="common">Dinoflagellate</name>
    <dbReference type="NCBI Taxonomy" id="89957"/>
    <lineage>
        <taxon>Eukaryota</taxon>
        <taxon>Sar</taxon>
        <taxon>Alveolata</taxon>
        <taxon>Dinophyceae</taxon>
        <taxon>Suessiales</taxon>
        <taxon>Suessiaceae</taxon>
        <taxon>Polarella</taxon>
    </lineage>
</organism>
<name>A0A813GHS1_POLGL</name>
<dbReference type="GO" id="GO:0015297">
    <property type="term" value="F:antiporter activity"/>
    <property type="evidence" value="ECO:0007669"/>
    <property type="project" value="InterPro"/>
</dbReference>
<evidence type="ECO:0000256" key="2">
    <source>
        <dbReference type="ARBA" id="ARBA00005551"/>
    </source>
</evidence>
<comment type="caution">
    <text evidence="10">The sequence shown here is derived from an EMBL/GenBank/DDBJ whole genome shotgun (WGS) entry which is preliminary data.</text>
</comment>
<feature type="transmembrane region" description="Helical" evidence="8">
    <location>
        <begin position="1974"/>
        <end position="1993"/>
    </location>
</feature>
<feature type="transmembrane region" description="Helical" evidence="8">
    <location>
        <begin position="1665"/>
        <end position="1683"/>
    </location>
</feature>
<feature type="transmembrane region" description="Helical" evidence="8">
    <location>
        <begin position="2083"/>
        <end position="2106"/>
    </location>
</feature>
<evidence type="ECO:0000256" key="4">
    <source>
        <dbReference type="ARBA" id="ARBA00022692"/>
    </source>
</evidence>
<keyword evidence="4 8" id="KW-0812">Transmembrane</keyword>
<dbReference type="InterPro" id="IPR038770">
    <property type="entry name" value="Na+/solute_symporter_sf"/>
</dbReference>
<dbReference type="InterPro" id="IPR002347">
    <property type="entry name" value="SDR_fam"/>
</dbReference>
<comment type="similarity">
    <text evidence="2">Belongs to the monovalent cation:proton antiporter 2 (CPA2) transporter (TC 2.A.37) family.</text>
</comment>
<sequence>MSSAEFIKDKICVVTGGGSGIGAALCRRFAELGAKKVIVADLDEASAKKVAEGIDGIAVRCNVAQEMDVRRLISVAEAAGPIDIFIANAGIPSNGGYEVPNDEWDRILGVNVMQHVYVARHLFPLWQKREGDKYFVVTASAAGLLTQAVETGMIPKGSGGGVAGARQAELRCVLDCGIDCDGLIQPEKVAQAKHSDIAVQSEPPNNVFATATVRVNVELSVQLILRVIVKVNVQGMSKRSCFPADAEMYTNWQTPCIDMDLLINDVLDIEDVVNAMSEGKFLILPHPEVLTYMQRKAADYERWLTGMGRRLMTKAIQFRWTDSFRNSKYRRQLHVIGKAPGIVAGGNLYMGSHGPLVFDREWALVCAPESATDAVTAFVFCRDLHIGISADDQSDNYPILSPPISAAKLCHTMGKKQFATLAKRSTEVEACLYQNEQNRCLSEASGVGYRNGRVFFPRRRRMFFPSLRPPVAVQIWFKFRNLDCLVGLASICNRRNERQVRAYHLQPALQFSCHRDLRCEMAGLLFGRRKKDEVHPKILELERELTAFKLDLDAKITGLKSSLFLSLQRAVPEAVGPGLLSEHRAVVECLAGKVQVLELCREEGRGILGKELQAARKELGGRLDALGKLQSGLSGQVQDLHATQERIARQVAQESIDRERGLERERHASNVIGEARLDEAKAELRALLGALEAAQKDAGEGQARALADATAAAVAREDMLKVSLEAQLAELVRGVGQLAAQLGRQDLVARQRSEELEDQQKRVALDLRCCVQDLRMSTADQFQATQQQLQSQGMSSRVALKFAESVHHRAATWRVTGVVARLRDLVASQGHCHSLLSPDLVFCGHELVLELLLPAVSDAQVSLLGLGSDSVWNDERTAPPVPGICSLRIWAPRGMQLHCRVAMGENPPSTAWQRVEHSFETLATEGGSPTWPAADDRGRLAVQVQHVCQLSDVWSRSADSMCVSIEVLEIRAPSSSSFRKGIMAAAPDPDVELARHVEVAEQMLPTDSPTSPGFAAEANELTGRSNSVSPAPASWLRKAATSDGDQVWYDDQMAGEPLLHDRVRNELRKLKARSVRRVEWLVEGCRKLLERSRPGEFLESPPFSAAGLDRLSLRLYPKGTVAEEGGASDLQCSVFLGCSELRTTIRGSLSVGSFSRRFELQVLSLGDMAGVARLCFLERQLDCDDKVLVALDITEVESDVFEGAGVICLRSSDHLPPLGTAAAVHAVSTADGQAALRDSAFIGSQVPRSSVQTKRRDQRAVEEVVRMVLPLAQVGGQDDPPPHWGTDEHELPWISELTRDRSLIITEPIKTLKIQGPTSTVIENAVCVIIAKLINTDDWHPFAPSWLGLAVTVVLLGLLMQGLFDDDLRDDNLLWSLPYRRLPESLCALLISAALKAFPPRRLSTDGGGRLAGFSGAMESDSLRQLDKFRASQRDGFAQYGTGCGAVGRQFADGPGAAMDSAIASLAVPQAGIGVITANVLVWSGNYDCSLVSPQCHMPDDVVEVEPRLTAAARRDEILRPVARRLALIANRPRSGLSDDTNARLELEKYTAESVHNRRTSSCVAMFEKFTKDCDTNSSYSKVALSTSDIDLETDKQMQLALSPGVAAFDEDLFEPRSPTLDEEAMSPRLKKLQRNVGITNMSDLARSGISMTMAKASVLGASRLVQFFTYLLALAFVIFVLIDSSYSLGGLSKTLHSGEDPAVHQAEVDAAAALDHRGADHTDPAAADAAAPAAHPDPGHRRLKVRQEGDHFGLFAISPLLQNIAFSLVGCGFVAFFVGLCKQPLILGYLLGGVLVGPKIGLDLVHSHESVAEISSLGLVFLLFMIGLELDVKELLKMGRVVLITGFLQFPICAFFQILFFSGLHAAGLSLGSGPYAAMYCGIVAAASSTMIVVKLLSESGETERPNGRLTVGILIFQDIWAMVFLAVQPRLDNPDIFGLARTFAMIAVLLTISMLYTKFVMPAVLFHASRSVELMLVLSLAWCFFMCVTAHLPWCGIGMELAALIAGASLATFPYSVEFNAKIKYIRDFFITLFFAALGMQIPMPSAAPIAIAVLLSFIILGLRWLGIFAIVKVLGGDVRVAALATINLSQISEFALVICSLGIKYKHIDNDTLEIIIWTFAILAIGASNGIIHKHAIYRTMFRMKHRYFHRGQVLADQCICEEEADEEEERDILFLGFQRIASMLVAEFESRSPELLRKLQVIDVNQSIEDKLLKKGVKFSYGDFTQPDVLHHAVKGEPRIVMSTTPDTMLQGSTNKQILKVAKEAFPDAYIIVTADNPKQAAMLYEEGASYVVRSAKLCAERLYELLSRYETDVHHSELEAMFLRFKNKDRAKSRLARQGSKDLRVLERQGSKDSRVIRV</sequence>
<keyword evidence="6 8" id="KW-0472">Membrane</keyword>
<feature type="domain" description="MATH" evidence="9">
    <location>
        <begin position="1075"/>
        <end position="1200"/>
    </location>
</feature>
<dbReference type="Pfam" id="PF02254">
    <property type="entry name" value="TrkA_N"/>
    <property type="match status" value="1"/>
</dbReference>